<organism evidence="2 3">
    <name type="scientific">Celerinatantimonas diazotrophica</name>
    <dbReference type="NCBI Taxonomy" id="412034"/>
    <lineage>
        <taxon>Bacteria</taxon>
        <taxon>Pseudomonadati</taxon>
        <taxon>Pseudomonadota</taxon>
        <taxon>Gammaproteobacteria</taxon>
        <taxon>Celerinatantimonadaceae</taxon>
        <taxon>Celerinatantimonas</taxon>
    </lineage>
</organism>
<dbReference type="GO" id="GO:0016853">
    <property type="term" value="F:isomerase activity"/>
    <property type="evidence" value="ECO:0007669"/>
    <property type="project" value="UniProtKB-KW"/>
</dbReference>
<keyword evidence="3" id="KW-1185">Reference proteome</keyword>
<dbReference type="Proteomes" id="UP000295565">
    <property type="component" value="Unassembled WGS sequence"/>
</dbReference>
<dbReference type="GO" id="GO:0097367">
    <property type="term" value="F:carbohydrate derivative binding"/>
    <property type="evidence" value="ECO:0007669"/>
    <property type="project" value="InterPro"/>
</dbReference>
<dbReference type="PANTHER" id="PTHR38418:SF2">
    <property type="entry name" value="SUGAR ISOMERASE, KPSF_GUTQ (AFU_ORTHOLOGUE AFUA_6G08860)"/>
    <property type="match status" value="1"/>
</dbReference>
<accession>A0A4R1K4V9</accession>
<dbReference type="Gene3D" id="3.40.50.10490">
    <property type="entry name" value="Glucose-6-phosphate isomerase like protein, domain 1"/>
    <property type="match status" value="1"/>
</dbReference>
<dbReference type="AlphaFoldDB" id="A0A4R1K4V9"/>
<dbReference type="InterPro" id="IPR046348">
    <property type="entry name" value="SIS_dom_sf"/>
</dbReference>
<dbReference type="SUPFAM" id="SSF53697">
    <property type="entry name" value="SIS domain"/>
    <property type="match status" value="1"/>
</dbReference>
<gene>
    <name evidence="2" type="ORF">EV690_1141</name>
</gene>
<proteinExistence type="predicted"/>
<comment type="caution">
    <text evidence="2">The sequence shown here is derived from an EMBL/GenBank/DDBJ whole genome shotgun (WGS) entry which is preliminary data.</text>
</comment>
<dbReference type="GO" id="GO:1901135">
    <property type="term" value="P:carbohydrate derivative metabolic process"/>
    <property type="evidence" value="ECO:0007669"/>
    <property type="project" value="InterPro"/>
</dbReference>
<dbReference type="RefSeq" id="WP_131911916.1">
    <property type="nucleotide sequence ID" value="NZ_OU594967.1"/>
</dbReference>
<evidence type="ECO:0000313" key="3">
    <source>
        <dbReference type="Proteomes" id="UP000295565"/>
    </source>
</evidence>
<dbReference type="EMBL" id="SMGD01000011">
    <property type="protein sequence ID" value="TCK58980.1"/>
    <property type="molecule type" value="Genomic_DNA"/>
</dbReference>
<evidence type="ECO:0000259" key="1">
    <source>
        <dbReference type="PROSITE" id="PS51464"/>
    </source>
</evidence>
<sequence length="198" mass="21773">MTKAWQAATRCWTMYRDAIQTLSEDLSRDNWQQCLQKIESCQGNRLITGVGTSGIVARKFAHMLASIKVPAIYFNPTDAVHGELGIITRNDIVIMFTRGGYSTELDAMIPYLSAQQIPIILITENAQAPLTAWSDLTVVLPNTQESDPLATLATTSIIQALSLCDSICIGLMIRSNYQEQDLLEIHPGGAVGIKLFSK</sequence>
<feature type="domain" description="SIS" evidence="1">
    <location>
        <begin position="34"/>
        <end position="177"/>
    </location>
</feature>
<name>A0A4R1K4V9_9GAMM</name>
<dbReference type="OrthoDB" id="9762536at2"/>
<evidence type="ECO:0000313" key="2">
    <source>
        <dbReference type="EMBL" id="TCK58980.1"/>
    </source>
</evidence>
<keyword evidence="2" id="KW-0413">Isomerase</keyword>
<dbReference type="Pfam" id="PF01380">
    <property type="entry name" value="SIS"/>
    <property type="match status" value="1"/>
</dbReference>
<reference evidence="2 3" key="1">
    <citation type="submission" date="2019-03" db="EMBL/GenBank/DDBJ databases">
        <title>Genomic Encyclopedia of Type Strains, Phase IV (KMG-IV): sequencing the most valuable type-strain genomes for metagenomic binning, comparative biology and taxonomic classification.</title>
        <authorList>
            <person name="Goeker M."/>
        </authorList>
    </citation>
    <scope>NUCLEOTIDE SEQUENCE [LARGE SCALE GENOMIC DNA]</scope>
    <source>
        <strain evidence="2 3">DSM 18577</strain>
    </source>
</reference>
<protein>
    <submittedName>
        <fullName evidence="2">D-arabinose 5-phosphate isomerase GutQ</fullName>
    </submittedName>
</protein>
<dbReference type="InterPro" id="IPR001347">
    <property type="entry name" value="SIS_dom"/>
</dbReference>
<dbReference type="PANTHER" id="PTHR38418">
    <property type="entry name" value="SUGAR ISOMERASE, KPSF/GUTQ (AFU_ORTHOLOGUE AFUA_6G08860)"/>
    <property type="match status" value="1"/>
</dbReference>
<dbReference type="PROSITE" id="PS51464">
    <property type="entry name" value="SIS"/>
    <property type="match status" value="1"/>
</dbReference>